<dbReference type="GO" id="GO:0016787">
    <property type="term" value="F:hydrolase activity"/>
    <property type="evidence" value="ECO:0007669"/>
    <property type="project" value="UniProtKB-KW"/>
</dbReference>
<name>A0A9P8I3C0_9PEZI</name>
<dbReference type="SUPFAM" id="SSF52540">
    <property type="entry name" value="P-loop containing nucleoside triphosphate hydrolases"/>
    <property type="match status" value="2"/>
</dbReference>
<evidence type="ECO:0000313" key="12">
    <source>
        <dbReference type="Proteomes" id="UP000698800"/>
    </source>
</evidence>
<protein>
    <submittedName>
        <fullName evidence="11">Uncharacterized protein</fullName>
    </submittedName>
</protein>
<dbReference type="InterPro" id="IPR000330">
    <property type="entry name" value="SNF2_N"/>
</dbReference>
<organism evidence="11 12">
    <name type="scientific">Glutinoglossum americanum</name>
    <dbReference type="NCBI Taxonomy" id="1670608"/>
    <lineage>
        <taxon>Eukaryota</taxon>
        <taxon>Fungi</taxon>
        <taxon>Dikarya</taxon>
        <taxon>Ascomycota</taxon>
        <taxon>Pezizomycotina</taxon>
        <taxon>Geoglossomycetes</taxon>
        <taxon>Geoglossales</taxon>
        <taxon>Geoglossaceae</taxon>
        <taxon>Glutinoglossum</taxon>
    </lineage>
</organism>
<evidence type="ECO:0000256" key="4">
    <source>
        <dbReference type="ARBA" id="ARBA00022801"/>
    </source>
</evidence>
<dbReference type="InterPro" id="IPR027417">
    <property type="entry name" value="P-loop_NTPase"/>
</dbReference>
<dbReference type="OrthoDB" id="448448at2759"/>
<evidence type="ECO:0000256" key="8">
    <source>
        <dbReference type="SAM" id="MobiDB-lite"/>
    </source>
</evidence>
<reference evidence="11" key="1">
    <citation type="submission" date="2021-03" db="EMBL/GenBank/DDBJ databases">
        <title>Comparative genomics and phylogenomic investigation of the class Geoglossomycetes provide insights into ecological specialization and systematics.</title>
        <authorList>
            <person name="Melie T."/>
            <person name="Pirro S."/>
            <person name="Miller A.N."/>
            <person name="Quandt A."/>
        </authorList>
    </citation>
    <scope>NUCLEOTIDE SEQUENCE</scope>
    <source>
        <strain evidence="11">GBOQ0MN5Z8</strain>
    </source>
</reference>
<dbReference type="PROSITE" id="PS51192">
    <property type="entry name" value="HELICASE_ATP_BIND_1"/>
    <property type="match status" value="1"/>
</dbReference>
<dbReference type="InterPro" id="IPR001841">
    <property type="entry name" value="Znf_RING"/>
</dbReference>
<dbReference type="GO" id="GO:0008094">
    <property type="term" value="F:ATP-dependent activity, acting on DNA"/>
    <property type="evidence" value="ECO:0007669"/>
    <property type="project" value="TreeGrafter"/>
</dbReference>
<keyword evidence="6" id="KW-0067">ATP-binding</keyword>
<gene>
    <name evidence="11" type="ORF">FGG08_003949</name>
</gene>
<dbReference type="Proteomes" id="UP000698800">
    <property type="component" value="Unassembled WGS sequence"/>
</dbReference>
<accession>A0A9P8I3C0</accession>
<dbReference type="CDD" id="cd18793">
    <property type="entry name" value="SF2_C_SNF"/>
    <property type="match status" value="1"/>
</dbReference>
<dbReference type="GO" id="GO:0006281">
    <property type="term" value="P:DNA repair"/>
    <property type="evidence" value="ECO:0007669"/>
    <property type="project" value="TreeGrafter"/>
</dbReference>
<evidence type="ECO:0000313" key="11">
    <source>
        <dbReference type="EMBL" id="KAH0541601.1"/>
    </source>
</evidence>
<dbReference type="InterPro" id="IPR049730">
    <property type="entry name" value="SNF2/RAD54-like_C"/>
</dbReference>
<dbReference type="InterPro" id="IPR050628">
    <property type="entry name" value="SNF2_RAD54_helicase_TF"/>
</dbReference>
<evidence type="ECO:0000259" key="10">
    <source>
        <dbReference type="PROSITE" id="PS51192"/>
    </source>
</evidence>
<dbReference type="Gene3D" id="3.40.50.300">
    <property type="entry name" value="P-loop containing nucleotide triphosphate hydrolases"/>
    <property type="match status" value="1"/>
</dbReference>
<comment type="caution">
    <text evidence="11">The sequence shown here is derived from an EMBL/GenBank/DDBJ whole genome shotgun (WGS) entry which is preliminary data.</text>
</comment>
<dbReference type="AlphaFoldDB" id="A0A9P8I3C0"/>
<keyword evidence="12" id="KW-1185">Reference proteome</keyword>
<feature type="compositionally biased region" description="Polar residues" evidence="8">
    <location>
        <begin position="232"/>
        <end position="252"/>
    </location>
</feature>
<feature type="domain" description="Helicase ATP-binding" evidence="10">
    <location>
        <begin position="551"/>
        <end position="720"/>
    </location>
</feature>
<dbReference type="GO" id="GO:0008270">
    <property type="term" value="F:zinc ion binding"/>
    <property type="evidence" value="ECO:0007669"/>
    <property type="project" value="UniProtKB-KW"/>
</dbReference>
<feature type="domain" description="RING-type" evidence="9">
    <location>
        <begin position="864"/>
        <end position="912"/>
    </location>
</feature>
<evidence type="ECO:0000256" key="5">
    <source>
        <dbReference type="ARBA" id="ARBA00022833"/>
    </source>
</evidence>
<keyword evidence="3 7" id="KW-0863">Zinc-finger</keyword>
<evidence type="ECO:0000256" key="2">
    <source>
        <dbReference type="ARBA" id="ARBA00022741"/>
    </source>
</evidence>
<evidence type="ECO:0000256" key="7">
    <source>
        <dbReference type="PROSITE-ProRule" id="PRU00175"/>
    </source>
</evidence>
<evidence type="ECO:0000256" key="1">
    <source>
        <dbReference type="ARBA" id="ARBA00022723"/>
    </source>
</evidence>
<dbReference type="SMART" id="SM00487">
    <property type="entry name" value="DEXDc"/>
    <property type="match status" value="1"/>
</dbReference>
<dbReference type="GO" id="GO:0005634">
    <property type="term" value="C:nucleus"/>
    <property type="evidence" value="ECO:0007669"/>
    <property type="project" value="TreeGrafter"/>
</dbReference>
<dbReference type="PROSITE" id="PS50089">
    <property type="entry name" value="ZF_RING_2"/>
    <property type="match status" value="1"/>
</dbReference>
<feature type="region of interest" description="Disordered" evidence="8">
    <location>
        <begin position="231"/>
        <end position="252"/>
    </location>
</feature>
<keyword evidence="5" id="KW-0862">Zinc</keyword>
<dbReference type="CDD" id="cd18008">
    <property type="entry name" value="DEXDc_SHPRH-like"/>
    <property type="match status" value="1"/>
</dbReference>
<keyword evidence="4" id="KW-0378">Hydrolase</keyword>
<proteinExistence type="predicted"/>
<dbReference type="EMBL" id="JAGHQL010000074">
    <property type="protein sequence ID" value="KAH0541601.1"/>
    <property type="molecule type" value="Genomic_DNA"/>
</dbReference>
<dbReference type="PANTHER" id="PTHR45626:SF52">
    <property type="entry name" value="SINGLE-STRANDED DNA-DEPENDENT ATPASE (EUROFUNG)"/>
    <property type="match status" value="1"/>
</dbReference>
<keyword evidence="2" id="KW-0547">Nucleotide-binding</keyword>
<dbReference type="GO" id="GO:0005524">
    <property type="term" value="F:ATP binding"/>
    <property type="evidence" value="ECO:0007669"/>
    <property type="project" value="UniProtKB-KW"/>
</dbReference>
<dbReference type="PANTHER" id="PTHR45626">
    <property type="entry name" value="TRANSCRIPTION TERMINATION FACTOR 2-RELATED"/>
    <property type="match status" value="1"/>
</dbReference>
<dbReference type="Gene3D" id="3.40.50.10810">
    <property type="entry name" value="Tandem AAA-ATPase domain"/>
    <property type="match status" value="1"/>
</dbReference>
<keyword evidence="1" id="KW-0479">Metal-binding</keyword>
<evidence type="ECO:0000256" key="6">
    <source>
        <dbReference type="ARBA" id="ARBA00022840"/>
    </source>
</evidence>
<evidence type="ECO:0000259" key="9">
    <source>
        <dbReference type="PROSITE" id="PS50089"/>
    </source>
</evidence>
<dbReference type="PROSITE" id="PS00518">
    <property type="entry name" value="ZF_RING_1"/>
    <property type="match status" value="1"/>
</dbReference>
<sequence length="1040" mass="116584">MDEYTDNSLSCLIDNKRDWDLFNDHIDYYQSDQSVAENKKPCIELSLSSPEWSDRQGFSSPSTAYWCNNPEETGWIGPPASCVADPSWSASNTITYGDVLDQSSGNAIAAVYPAAFEYSANQEQLGVPSGTSLGADLSEYEAQIATQPTITQHDQNKTTFPSETLIYPPISIQNSPAYPFSASESSLIPSTWVSQTSSGSTSPTQLVEYQDKITLHGLSGNEPDIREFFDESNGSYTSSDMQGGSRQFTSPQDAPRIRSFSLALDDTESSDLMDCLHTGTKPEQLSSRAALVSGFSEKPYDTCFGMVILKVSCSTELEGTTSRIPLSTQMCGSLLKFYYEVSNKYAGLVDSPTLSRLNQDFLVTLAATLIAPKREKEQKQRLRPREIAVEIVIYGFHEDMDAVGNSLSEGCLYLQHPKEWDTRVVYVNPQYWIRPGSQMPKVEGMSFVAASSFAPCRESLDETRTNQLLRLFDCANGPTIYSEVRPSHRLRTHLQDHQMKALAMMAEKEQGAVEGANFKTLWEVSTDLCGQTSYRHVITGRAQSTPTFFYGGLLADEMGLGKTLSILALISWFLDILGNESPSTQESVPRATLVVAPKSTIPGWQQQIQRHIHSGKVRMALYHGSNRHALSTNLLSYDIVLTNYETLRSEFTGRGQDSLLYSGEWARIVLDEAHHIRNRSSKTFEAASAVRARRRWCLTGTPIHNRLDDYGALLSFIKVPPFTSKALFDHWLASPISNNKPEGLRRLKELVAATCLRRTKDTVKDQLKLPQRIDREETIELDRSEQELYDFFKVRTSGLVAGMFSKEKWAGQQHQGNILPLINFLRLICNHGEQLLPLPALEVWLSRDASPLDWNIMCSNDRRCALCKVDISRAQCTDTLRCEFCLHVVCSKCAATDDEENSMDEDWCPLCSRESANSRSQQFASSFSRDSDLIAVDYRPSTKVKALINNLQQEQRLNNADLEEAPTKRHASTHIFWTKMLDRIEPALRVNGFLFQRIDGQKSLEQRISALDAFNNDPAFTVMLASIGSIAEGYDHTFIR</sequence>
<dbReference type="InterPro" id="IPR014001">
    <property type="entry name" value="Helicase_ATP-bd"/>
</dbReference>
<dbReference type="InterPro" id="IPR017907">
    <property type="entry name" value="Znf_RING_CS"/>
</dbReference>
<evidence type="ECO:0000256" key="3">
    <source>
        <dbReference type="ARBA" id="ARBA00022771"/>
    </source>
</evidence>
<dbReference type="Pfam" id="PF00176">
    <property type="entry name" value="SNF2-rel_dom"/>
    <property type="match status" value="1"/>
</dbReference>
<dbReference type="InterPro" id="IPR038718">
    <property type="entry name" value="SNF2-like_sf"/>
</dbReference>